<gene>
    <name evidence="1" type="ORF">V6N12_073722</name>
</gene>
<dbReference type="EMBL" id="JBBPBM010000044">
    <property type="protein sequence ID" value="KAK8523011.1"/>
    <property type="molecule type" value="Genomic_DNA"/>
</dbReference>
<evidence type="ECO:0000313" key="1">
    <source>
        <dbReference type="EMBL" id="KAK8523011.1"/>
    </source>
</evidence>
<protein>
    <submittedName>
        <fullName evidence="1">Uncharacterized protein</fullName>
    </submittedName>
</protein>
<evidence type="ECO:0000313" key="2">
    <source>
        <dbReference type="Proteomes" id="UP001472677"/>
    </source>
</evidence>
<sequence length="105" mass="11851">MVGWLHGGEEEDDDDEVPIGDVSSEEILTPFHEDTPVAHASAPMSMEFMYQAMIALFGNMSTRFDSLDARMTSLEEDVHAIRHHLLPPSPPHDPNAYDFIMHIFL</sequence>
<keyword evidence="2" id="KW-1185">Reference proteome</keyword>
<accession>A0ABR2CTA3</accession>
<name>A0ABR2CTA3_9ROSI</name>
<comment type="caution">
    <text evidence="1">The sequence shown here is derived from an EMBL/GenBank/DDBJ whole genome shotgun (WGS) entry which is preliminary data.</text>
</comment>
<reference evidence="1 2" key="1">
    <citation type="journal article" date="2024" name="G3 (Bethesda)">
        <title>Genome assembly of Hibiscus sabdariffa L. provides insights into metabolisms of medicinal natural products.</title>
        <authorList>
            <person name="Kim T."/>
        </authorList>
    </citation>
    <scope>NUCLEOTIDE SEQUENCE [LARGE SCALE GENOMIC DNA]</scope>
    <source>
        <strain evidence="1">TK-2024</strain>
        <tissue evidence="1">Old leaves</tissue>
    </source>
</reference>
<organism evidence="1 2">
    <name type="scientific">Hibiscus sabdariffa</name>
    <name type="common">roselle</name>
    <dbReference type="NCBI Taxonomy" id="183260"/>
    <lineage>
        <taxon>Eukaryota</taxon>
        <taxon>Viridiplantae</taxon>
        <taxon>Streptophyta</taxon>
        <taxon>Embryophyta</taxon>
        <taxon>Tracheophyta</taxon>
        <taxon>Spermatophyta</taxon>
        <taxon>Magnoliopsida</taxon>
        <taxon>eudicotyledons</taxon>
        <taxon>Gunneridae</taxon>
        <taxon>Pentapetalae</taxon>
        <taxon>rosids</taxon>
        <taxon>malvids</taxon>
        <taxon>Malvales</taxon>
        <taxon>Malvaceae</taxon>
        <taxon>Malvoideae</taxon>
        <taxon>Hibiscus</taxon>
    </lineage>
</organism>
<proteinExistence type="predicted"/>
<dbReference type="Proteomes" id="UP001472677">
    <property type="component" value="Unassembled WGS sequence"/>
</dbReference>